<dbReference type="Proteomes" id="UP000639606">
    <property type="component" value="Unassembled WGS sequence"/>
</dbReference>
<name>A0A918AL25_9PSEU</name>
<proteinExistence type="predicted"/>
<organism evidence="1 2">
    <name type="scientific">Saccharothrix coeruleofusca</name>
    <dbReference type="NCBI Taxonomy" id="33919"/>
    <lineage>
        <taxon>Bacteria</taxon>
        <taxon>Bacillati</taxon>
        <taxon>Actinomycetota</taxon>
        <taxon>Actinomycetes</taxon>
        <taxon>Pseudonocardiales</taxon>
        <taxon>Pseudonocardiaceae</taxon>
        <taxon>Saccharothrix</taxon>
    </lineage>
</organism>
<comment type="caution">
    <text evidence="1">The sequence shown here is derived from an EMBL/GenBank/DDBJ whole genome shotgun (WGS) entry which is preliminary data.</text>
</comment>
<reference evidence="1" key="1">
    <citation type="journal article" date="2014" name="Int. J. Syst. Evol. Microbiol.">
        <title>Complete genome sequence of Corynebacterium casei LMG S-19264T (=DSM 44701T), isolated from a smear-ripened cheese.</title>
        <authorList>
            <consortium name="US DOE Joint Genome Institute (JGI-PGF)"/>
            <person name="Walter F."/>
            <person name="Albersmeier A."/>
            <person name="Kalinowski J."/>
            <person name="Ruckert C."/>
        </authorList>
    </citation>
    <scope>NUCLEOTIDE SEQUENCE</scope>
    <source>
        <strain evidence="1">JCM 3313</strain>
    </source>
</reference>
<accession>A0A918AL25</accession>
<dbReference type="AlphaFoldDB" id="A0A918AL25"/>
<evidence type="ECO:0000313" key="2">
    <source>
        <dbReference type="Proteomes" id="UP000639606"/>
    </source>
</evidence>
<keyword evidence="2" id="KW-1185">Reference proteome</keyword>
<reference evidence="1" key="2">
    <citation type="submission" date="2020-09" db="EMBL/GenBank/DDBJ databases">
        <authorList>
            <person name="Sun Q."/>
            <person name="Ohkuma M."/>
        </authorList>
    </citation>
    <scope>NUCLEOTIDE SEQUENCE</scope>
    <source>
        <strain evidence="1">JCM 3313</strain>
    </source>
</reference>
<sequence length="114" mass="12210">MAVWNWSSTELRSGPKLRAAPRARLVVGDDPTTTSSVNGIPPAAMLTLDHQQTPVVASGTTARITIAPCGSVVAHTDAGVSHHRPVRSYAGRIAFNHNHTLDLSQPEDHQLDSR</sequence>
<protein>
    <submittedName>
        <fullName evidence="1">Uncharacterized protein</fullName>
    </submittedName>
</protein>
<dbReference type="EMBL" id="BMRG01000004">
    <property type="protein sequence ID" value="GGP52892.1"/>
    <property type="molecule type" value="Genomic_DNA"/>
</dbReference>
<gene>
    <name evidence="1" type="ORF">GCM10010185_26260</name>
</gene>
<evidence type="ECO:0000313" key="1">
    <source>
        <dbReference type="EMBL" id="GGP52892.1"/>
    </source>
</evidence>